<dbReference type="InterPro" id="IPR027417">
    <property type="entry name" value="P-loop_NTPase"/>
</dbReference>
<gene>
    <name evidence="5" type="ORF">DesU5LDRAFT_3041</name>
</gene>
<dbReference type="SMART" id="SM00885">
    <property type="entry name" value="D5_N"/>
    <property type="match status" value="1"/>
</dbReference>
<accession>I2Q4H2</accession>
<dbReference type="HOGENOM" id="CLU_018483_2_2_7"/>
<dbReference type="GO" id="GO:0016787">
    <property type="term" value="F:hydrolase activity"/>
    <property type="evidence" value="ECO:0007669"/>
    <property type="project" value="UniProtKB-KW"/>
</dbReference>
<dbReference type="InterPro" id="IPR045455">
    <property type="entry name" value="NrS-1_pol-like_helicase"/>
</dbReference>
<dbReference type="Gene3D" id="3.40.50.300">
    <property type="entry name" value="P-loop containing nucleotide triphosphate hydrolases"/>
    <property type="match status" value="1"/>
</dbReference>
<dbReference type="GO" id="GO:0005524">
    <property type="term" value="F:ATP binding"/>
    <property type="evidence" value="ECO:0007669"/>
    <property type="project" value="UniProtKB-KW"/>
</dbReference>
<dbReference type="Pfam" id="PF08706">
    <property type="entry name" value="D5_N"/>
    <property type="match status" value="1"/>
</dbReference>
<keyword evidence="3" id="KW-0067">ATP-binding</keyword>
<dbReference type="InterPro" id="IPR006500">
    <property type="entry name" value="Helicase_put_C_phage/plasmid"/>
</dbReference>
<sequence length="493" mass="54953">MVNLFDNFLNHDRGIPDQEQGRKFVRPLTDFGNAQMFAHLHRNKIIYVPQIGQFLCWSDNAKRWLREEHGGRKQLGRLMKRFINERYAEAKSKQALYTINYEHISNDDALKWAKASSAKGRIQATLDLIKNMPGVCVSQADLDTDPFLLGVKNGVLDLRTGKLIENSPSLFITRYCRAACDPKAKAEEFLKFIAAVCLYRQNLVDFLQEVVGIALSGLAKEQKFFILLGTGANGKSTLVETIFHLLGDYAMGMPSHAFIKSESRAIRNDIARLLGVRFAPCAEINTGKSLDESMVKRATGGDVMTARFIGKEFFDFHLVAKFFLLVNTLPKVTGADNGIFRRLIVIPFDADFSAAPDKELPEKLKAEIDGVLTWAVEGFLRWQKRGHLVLPDCVIEACKAYRAEMDSVQSFLEDCCVTTDPNASTPVGVLYDAYRQWAKGSLVEAANLHLFGTLMGQKGFKKKKSGSWNWQGVALKASPPATQPSLFGPVTGS</sequence>
<dbReference type="STRING" id="596152.DesU5LDRAFT_3041"/>
<feature type="domain" description="SF3 helicase" evidence="4">
    <location>
        <begin position="202"/>
        <end position="361"/>
    </location>
</feature>
<dbReference type="InterPro" id="IPR051620">
    <property type="entry name" value="ORF904-like_C"/>
</dbReference>
<evidence type="ECO:0000256" key="1">
    <source>
        <dbReference type="ARBA" id="ARBA00022741"/>
    </source>
</evidence>
<dbReference type="AlphaFoldDB" id="I2Q4H2"/>
<reference evidence="5" key="1">
    <citation type="submission" date="2011-11" db="EMBL/GenBank/DDBJ databases">
        <title>Improved High-Quality Draft sequence of Desulfovibrio sp. U5L.</title>
        <authorList>
            <consortium name="US DOE Joint Genome Institute"/>
            <person name="Lucas S."/>
            <person name="Han J."/>
            <person name="Lapidus A."/>
            <person name="Cheng J.-F."/>
            <person name="Goodwin L."/>
            <person name="Pitluck S."/>
            <person name="Peters L."/>
            <person name="Ovchinnikova G."/>
            <person name="Held B."/>
            <person name="Detter J.C."/>
            <person name="Han C."/>
            <person name="Tapia R."/>
            <person name="Land M."/>
            <person name="Hauser L."/>
            <person name="Kyrpides N."/>
            <person name="Ivanova N."/>
            <person name="Pagani I."/>
            <person name="Gabster J."/>
            <person name="Walker C."/>
            <person name="Stolyar S."/>
            <person name="Stahl D."/>
            <person name="Arkin A."/>
            <person name="Dehal P."/>
            <person name="Hazen T."/>
            <person name="Woyke T."/>
        </authorList>
    </citation>
    <scope>NUCLEOTIDE SEQUENCE [LARGE SCALE GENOMIC DNA]</scope>
    <source>
        <strain evidence="5">U5L</strain>
    </source>
</reference>
<evidence type="ECO:0000313" key="5">
    <source>
        <dbReference type="EMBL" id="EIG54678.1"/>
    </source>
</evidence>
<protein>
    <submittedName>
        <fullName evidence="5">Phage/plasmid primase, P4 family, C-terminal domain</fullName>
    </submittedName>
</protein>
<dbReference type="EMBL" id="JH600068">
    <property type="protein sequence ID" value="EIG54678.1"/>
    <property type="molecule type" value="Genomic_DNA"/>
</dbReference>
<dbReference type="InterPro" id="IPR014818">
    <property type="entry name" value="Phage/plasmid_primase_P4_C"/>
</dbReference>
<dbReference type="eggNOG" id="COG3378">
    <property type="taxonomic scope" value="Bacteria"/>
</dbReference>
<dbReference type="SUPFAM" id="SSF52540">
    <property type="entry name" value="P-loop containing nucleoside triphosphate hydrolases"/>
    <property type="match status" value="1"/>
</dbReference>
<dbReference type="PROSITE" id="PS51206">
    <property type="entry name" value="SF3_HELICASE_1"/>
    <property type="match status" value="1"/>
</dbReference>
<evidence type="ECO:0000256" key="2">
    <source>
        <dbReference type="ARBA" id="ARBA00022801"/>
    </source>
</evidence>
<dbReference type="InterPro" id="IPR014015">
    <property type="entry name" value="Helicase_SF3_DNA-vir"/>
</dbReference>
<dbReference type="Pfam" id="PF19263">
    <property type="entry name" value="DUF5906"/>
    <property type="match status" value="1"/>
</dbReference>
<dbReference type="PANTHER" id="PTHR35372:SF2">
    <property type="entry name" value="SF3 HELICASE DOMAIN-CONTAINING PROTEIN"/>
    <property type="match status" value="1"/>
</dbReference>
<dbReference type="PANTHER" id="PTHR35372">
    <property type="entry name" value="ATP BINDING PROTEIN-RELATED"/>
    <property type="match status" value="1"/>
</dbReference>
<keyword evidence="2" id="KW-0378">Hydrolase</keyword>
<evidence type="ECO:0000256" key="3">
    <source>
        <dbReference type="ARBA" id="ARBA00022840"/>
    </source>
</evidence>
<keyword evidence="1" id="KW-0547">Nucleotide-binding</keyword>
<evidence type="ECO:0000259" key="4">
    <source>
        <dbReference type="PROSITE" id="PS51206"/>
    </source>
</evidence>
<dbReference type="NCBIfam" id="TIGR01613">
    <property type="entry name" value="primase_Cterm"/>
    <property type="match status" value="1"/>
</dbReference>
<organism evidence="5">
    <name type="scientific">Desulfovibrio sp. U5L</name>
    <dbReference type="NCBI Taxonomy" id="596152"/>
    <lineage>
        <taxon>Bacteria</taxon>
        <taxon>Pseudomonadati</taxon>
        <taxon>Thermodesulfobacteriota</taxon>
        <taxon>Desulfovibrionia</taxon>
        <taxon>Desulfovibrionales</taxon>
        <taxon>Desulfovibrionaceae</taxon>
        <taxon>Desulfovibrio</taxon>
    </lineage>
</organism>
<name>I2Q4H2_9BACT</name>
<proteinExistence type="predicted"/>